<feature type="transmembrane region" description="Helical" evidence="1">
    <location>
        <begin position="39"/>
        <end position="58"/>
    </location>
</feature>
<dbReference type="Pfam" id="PF10756">
    <property type="entry name" value="bPH_6"/>
    <property type="match status" value="1"/>
</dbReference>
<accession>A0A4R5BE48</accession>
<evidence type="ECO:0000313" key="4">
    <source>
        <dbReference type="Proteomes" id="UP000294723"/>
    </source>
</evidence>
<dbReference type="AlphaFoldDB" id="A0A4R5BE48"/>
<sequence>MAEQSMGWAPPAALVGCGWLLTAGAATWAALASAPTDRVFVGVLALALLTASAFGTICRPRLHADATGITVRALTGRRHYSWDQVTIRVRETRRLGLTGTSLELDANPDLMVLTRLDLGEDPYTAADALHALRR</sequence>
<reference evidence="3 4" key="1">
    <citation type="submission" date="2019-03" db="EMBL/GenBank/DDBJ databases">
        <title>Draft genome sequences of novel Actinobacteria.</title>
        <authorList>
            <person name="Sahin N."/>
            <person name="Ay H."/>
            <person name="Saygin H."/>
        </authorList>
    </citation>
    <scope>NUCLEOTIDE SEQUENCE [LARGE SCALE GENOMIC DNA]</scope>
    <source>
        <strain evidence="3 4">5K548</strain>
    </source>
</reference>
<dbReference type="RefSeq" id="WP_132685130.1">
    <property type="nucleotide sequence ID" value="NZ_SMLA01000041.1"/>
</dbReference>
<proteinExistence type="predicted"/>
<keyword evidence="1" id="KW-0472">Membrane</keyword>
<keyword evidence="4" id="KW-1185">Reference proteome</keyword>
<dbReference type="InterPro" id="IPR019692">
    <property type="entry name" value="CFP-6_PH"/>
</dbReference>
<feature type="domain" description="Low molecular weight protein antigen 6 PH" evidence="2">
    <location>
        <begin position="59"/>
        <end position="133"/>
    </location>
</feature>
<dbReference type="EMBL" id="SMLA01000041">
    <property type="protein sequence ID" value="TDD84838.1"/>
    <property type="molecule type" value="Genomic_DNA"/>
</dbReference>
<organism evidence="3 4">
    <name type="scientific">Saccharopolyspora karakumensis</name>
    <dbReference type="NCBI Taxonomy" id="2530386"/>
    <lineage>
        <taxon>Bacteria</taxon>
        <taxon>Bacillati</taxon>
        <taxon>Actinomycetota</taxon>
        <taxon>Actinomycetes</taxon>
        <taxon>Pseudonocardiales</taxon>
        <taxon>Pseudonocardiaceae</taxon>
        <taxon>Saccharopolyspora</taxon>
    </lineage>
</organism>
<gene>
    <name evidence="3" type="ORF">E1202_22550</name>
</gene>
<evidence type="ECO:0000313" key="3">
    <source>
        <dbReference type="EMBL" id="TDD84838.1"/>
    </source>
</evidence>
<comment type="caution">
    <text evidence="3">The sequence shown here is derived from an EMBL/GenBank/DDBJ whole genome shotgun (WGS) entry which is preliminary data.</text>
</comment>
<evidence type="ECO:0000259" key="2">
    <source>
        <dbReference type="Pfam" id="PF10756"/>
    </source>
</evidence>
<keyword evidence="1" id="KW-1133">Transmembrane helix</keyword>
<keyword evidence="1" id="KW-0812">Transmembrane</keyword>
<protein>
    <submittedName>
        <fullName evidence="3">PH domain-containing protein</fullName>
    </submittedName>
</protein>
<dbReference type="Proteomes" id="UP000294723">
    <property type="component" value="Unassembled WGS sequence"/>
</dbReference>
<evidence type="ECO:0000256" key="1">
    <source>
        <dbReference type="SAM" id="Phobius"/>
    </source>
</evidence>
<name>A0A4R5BE48_9PSEU</name>